<protein>
    <submittedName>
        <fullName evidence="4">N-acetyltransferase</fullName>
    </submittedName>
</protein>
<dbReference type="PANTHER" id="PTHR43877:SF2">
    <property type="entry name" value="AMINOALKYLPHOSPHONATE N-ACETYLTRANSFERASE-RELATED"/>
    <property type="match status" value="1"/>
</dbReference>
<accession>A0A919K1R3</accession>
<evidence type="ECO:0000256" key="1">
    <source>
        <dbReference type="ARBA" id="ARBA00022679"/>
    </source>
</evidence>
<keyword evidence="5" id="KW-1185">Reference proteome</keyword>
<dbReference type="AlphaFoldDB" id="A0A919K1R3"/>
<dbReference type="InterPro" id="IPR016181">
    <property type="entry name" value="Acyl_CoA_acyltransferase"/>
</dbReference>
<evidence type="ECO:0000259" key="3">
    <source>
        <dbReference type="PROSITE" id="PS51186"/>
    </source>
</evidence>
<sequence length="156" mass="17105">MTWIIEQRGWDDPAGVALRAAQRTELDLRYGTDDHEPGPPPSATDIDLFLVALDPADGHPVGCGALRRLAAESAEIKRMYVEPPGRGSGVAIALLRALESAACERGWTTLRLETGTAQPDAIRFYEREGYRRIPLFGAYTGSDLSICYERTLGSRD</sequence>
<keyword evidence="2" id="KW-0012">Acyltransferase</keyword>
<reference evidence="4" key="1">
    <citation type="submission" date="2021-01" db="EMBL/GenBank/DDBJ databases">
        <title>Whole genome shotgun sequence of Actinoplanes rishiriensis NBRC 108556.</title>
        <authorList>
            <person name="Komaki H."/>
            <person name="Tamura T."/>
        </authorList>
    </citation>
    <scope>NUCLEOTIDE SEQUENCE</scope>
    <source>
        <strain evidence="4">NBRC 108556</strain>
    </source>
</reference>
<name>A0A919K1R3_9ACTN</name>
<proteinExistence type="predicted"/>
<dbReference type="RefSeq" id="WP_203786070.1">
    <property type="nucleotide sequence ID" value="NZ_BOMV01000069.1"/>
</dbReference>
<dbReference type="PANTHER" id="PTHR43877">
    <property type="entry name" value="AMINOALKYLPHOSPHONATE N-ACETYLTRANSFERASE-RELATED-RELATED"/>
    <property type="match status" value="1"/>
</dbReference>
<comment type="caution">
    <text evidence="4">The sequence shown here is derived from an EMBL/GenBank/DDBJ whole genome shotgun (WGS) entry which is preliminary data.</text>
</comment>
<dbReference type="InterPro" id="IPR050832">
    <property type="entry name" value="Bact_Acetyltransf"/>
</dbReference>
<evidence type="ECO:0000313" key="4">
    <source>
        <dbReference type="EMBL" id="GIE99060.1"/>
    </source>
</evidence>
<organism evidence="4 5">
    <name type="scientific">Paractinoplanes rishiriensis</name>
    <dbReference type="NCBI Taxonomy" id="1050105"/>
    <lineage>
        <taxon>Bacteria</taxon>
        <taxon>Bacillati</taxon>
        <taxon>Actinomycetota</taxon>
        <taxon>Actinomycetes</taxon>
        <taxon>Micromonosporales</taxon>
        <taxon>Micromonosporaceae</taxon>
        <taxon>Paractinoplanes</taxon>
    </lineage>
</organism>
<dbReference type="SUPFAM" id="SSF55729">
    <property type="entry name" value="Acyl-CoA N-acyltransferases (Nat)"/>
    <property type="match status" value="1"/>
</dbReference>
<gene>
    <name evidence="4" type="ORF">Ari01nite_65250</name>
</gene>
<dbReference type="GO" id="GO:0016747">
    <property type="term" value="F:acyltransferase activity, transferring groups other than amino-acyl groups"/>
    <property type="evidence" value="ECO:0007669"/>
    <property type="project" value="InterPro"/>
</dbReference>
<evidence type="ECO:0000313" key="5">
    <source>
        <dbReference type="Proteomes" id="UP000636960"/>
    </source>
</evidence>
<dbReference type="Gene3D" id="3.40.630.30">
    <property type="match status" value="1"/>
</dbReference>
<dbReference type="PROSITE" id="PS51186">
    <property type="entry name" value="GNAT"/>
    <property type="match status" value="1"/>
</dbReference>
<keyword evidence="1" id="KW-0808">Transferase</keyword>
<dbReference type="InterPro" id="IPR000182">
    <property type="entry name" value="GNAT_dom"/>
</dbReference>
<dbReference type="Proteomes" id="UP000636960">
    <property type="component" value="Unassembled WGS sequence"/>
</dbReference>
<feature type="domain" description="N-acetyltransferase" evidence="3">
    <location>
        <begin position="16"/>
        <end position="153"/>
    </location>
</feature>
<dbReference type="EMBL" id="BOMV01000069">
    <property type="protein sequence ID" value="GIE99060.1"/>
    <property type="molecule type" value="Genomic_DNA"/>
</dbReference>
<dbReference type="CDD" id="cd04301">
    <property type="entry name" value="NAT_SF"/>
    <property type="match status" value="1"/>
</dbReference>
<evidence type="ECO:0000256" key="2">
    <source>
        <dbReference type="ARBA" id="ARBA00023315"/>
    </source>
</evidence>
<dbReference type="Pfam" id="PF13508">
    <property type="entry name" value="Acetyltransf_7"/>
    <property type="match status" value="1"/>
</dbReference>